<accession>I0R7Y6</accession>
<reference evidence="2 3" key="1">
    <citation type="submission" date="2012-03" db="EMBL/GenBank/DDBJ databases">
        <authorList>
            <person name="Durkin A.S."/>
            <person name="McCorrison J."/>
            <person name="Torralba M."/>
            <person name="Gillis M."/>
            <person name="Methe B."/>
            <person name="Sutton G."/>
            <person name="Nelson K.E."/>
        </authorList>
    </citation>
    <scope>NUCLEOTIDE SEQUENCE [LARGE SCALE GENOMIC DNA]</scope>
    <source>
        <strain evidence="2 3">F0468</strain>
    </source>
</reference>
<keyword evidence="1" id="KW-0812">Transmembrane</keyword>
<keyword evidence="1" id="KW-0472">Membrane</keyword>
<evidence type="ECO:0000313" key="2">
    <source>
        <dbReference type="EMBL" id="EIC95794.1"/>
    </source>
</evidence>
<dbReference type="AlphaFoldDB" id="I0R7Y6"/>
<sequence>MHKILYYSGIFTGSITFIISFIIWFKLGIRKAFKDTINYGSKKRWAEDAGMKNKTMPLRKTRSGRLFVGKTEKKAGNHMVKSKQSDSKQSEIEETVLLENYHGQTLEEYRKNVDFEVIEEINLIAGGR</sequence>
<dbReference type="Proteomes" id="UP000005039">
    <property type="component" value="Unassembled WGS sequence"/>
</dbReference>
<evidence type="ECO:0000313" key="3">
    <source>
        <dbReference type="Proteomes" id="UP000005039"/>
    </source>
</evidence>
<protein>
    <submittedName>
        <fullName evidence="2">Uncharacterized protein</fullName>
    </submittedName>
</protein>
<keyword evidence="1" id="KW-1133">Transmembrane helix</keyword>
<dbReference type="RefSeq" id="WP_008754017.1">
    <property type="nucleotide sequence ID" value="NZ_AJGH01000067.1"/>
</dbReference>
<organism evidence="2 3">
    <name type="scientific">Lachnoanaerobaculum saburreum F0468</name>
    <dbReference type="NCBI Taxonomy" id="1095750"/>
    <lineage>
        <taxon>Bacteria</taxon>
        <taxon>Bacillati</taxon>
        <taxon>Bacillota</taxon>
        <taxon>Clostridia</taxon>
        <taxon>Lachnospirales</taxon>
        <taxon>Lachnospiraceae</taxon>
        <taxon>Lachnoanaerobaculum</taxon>
    </lineage>
</organism>
<proteinExistence type="predicted"/>
<dbReference type="PATRIC" id="fig|1095750.3.peg.1448"/>
<feature type="transmembrane region" description="Helical" evidence="1">
    <location>
        <begin position="6"/>
        <end position="25"/>
    </location>
</feature>
<dbReference type="eggNOG" id="ENOG5033VWD">
    <property type="taxonomic scope" value="Bacteria"/>
</dbReference>
<gene>
    <name evidence="2" type="ORF">HMPREF9970_1490</name>
</gene>
<dbReference type="OrthoDB" id="2065822at2"/>
<evidence type="ECO:0000256" key="1">
    <source>
        <dbReference type="SAM" id="Phobius"/>
    </source>
</evidence>
<name>I0R7Y6_9FIRM</name>
<comment type="caution">
    <text evidence="2">The sequence shown here is derived from an EMBL/GenBank/DDBJ whole genome shotgun (WGS) entry which is preliminary data.</text>
</comment>
<dbReference type="EMBL" id="AJGH01000067">
    <property type="protein sequence ID" value="EIC95794.1"/>
    <property type="molecule type" value="Genomic_DNA"/>
</dbReference>
<keyword evidence="3" id="KW-1185">Reference proteome</keyword>